<dbReference type="EMBL" id="ML977606">
    <property type="protein sequence ID" value="KAF1998140.1"/>
    <property type="molecule type" value="Genomic_DNA"/>
</dbReference>
<accession>A0A6A5W880</accession>
<evidence type="ECO:0000313" key="2">
    <source>
        <dbReference type="EMBL" id="KAF1998140.1"/>
    </source>
</evidence>
<dbReference type="AlphaFoldDB" id="A0A6A5W880"/>
<organism evidence="2 3">
    <name type="scientific">Amniculicola lignicola CBS 123094</name>
    <dbReference type="NCBI Taxonomy" id="1392246"/>
    <lineage>
        <taxon>Eukaryota</taxon>
        <taxon>Fungi</taxon>
        <taxon>Dikarya</taxon>
        <taxon>Ascomycota</taxon>
        <taxon>Pezizomycotina</taxon>
        <taxon>Dothideomycetes</taxon>
        <taxon>Pleosporomycetidae</taxon>
        <taxon>Pleosporales</taxon>
        <taxon>Amniculicolaceae</taxon>
        <taxon>Amniculicola</taxon>
    </lineage>
</organism>
<name>A0A6A5W880_9PLEO</name>
<sequence length="170" mass="19013">MVHKLHIHKLATELGDLGQAIIEQGHTLILESDSPMAVVICPDEIDDGPRLSKAHIFSLRKHGEKSQRSFRTHLEQYALVAVESDSPITVNFDSRFMGPTEPNKGLGIMFIRDRDEADDEKQLEKEAGEGKKDDGDEGKGDAEEKRNVLSESAWRPISTADLHRLLHLNP</sequence>
<keyword evidence="3" id="KW-1185">Reference proteome</keyword>
<evidence type="ECO:0000313" key="3">
    <source>
        <dbReference type="Proteomes" id="UP000799779"/>
    </source>
</evidence>
<feature type="compositionally biased region" description="Basic and acidic residues" evidence="1">
    <location>
        <begin position="117"/>
        <end position="148"/>
    </location>
</feature>
<dbReference type="Proteomes" id="UP000799779">
    <property type="component" value="Unassembled WGS sequence"/>
</dbReference>
<proteinExistence type="predicted"/>
<gene>
    <name evidence="2" type="ORF">P154DRAFT_536566</name>
</gene>
<protein>
    <submittedName>
        <fullName evidence="2">Uncharacterized protein</fullName>
    </submittedName>
</protein>
<evidence type="ECO:0000256" key="1">
    <source>
        <dbReference type="SAM" id="MobiDB-lite"/>
    </source>
</evidence>
<feature type="region of interest" description="Disordered" evidence="1">
    <location>
        <begin position="117"/>
        <end position="153"/>
    </location>
</feature>
<reference evidence="2" key="1">
    <citation type="journal article" date="2020" name="Stud. Mycol.">
        <title>101 Dothideomycetes genomes: a test case for predicting lifestyles and emergence of pathogens.</title>
        <authorList>
            <person name="Haridas S."/>
            <person name="Albert R."/>
            <person name="Binder M."/>
            <person name="Bloem J."/>
            <person name="Labutti K."/>
            <person name="Salamov A."/>
            <person name="Andreopoulos B."/>
            <person name="Baker S."/>
            <person name="Barry K."/>
            <person name="Bills G."/>
            <person name="Bluhm B."/>
            <person name="Cannon C."/>
            <person name="Castanera R."/>
            <person name="Culley D."/>
            <person name="Daum C."/>
            <person name="Ezra D."/>
            <person name="Gonzalez J."/>
            <person name="Henrissat B."/>
            <person name="Kuo A."/>
            <person name="Liang C."/>
            <person name="Lipzen A."/>
            <person name="Lutzoni F."/>
            <person name="Magnuson J."/>
            <person name="Mondo S."/>
            <person name="Nolan M."/>
            <person name="Ohm R."/>
            <person name="Pangilinan J."/>
            <person name="Park H.-J."/>
            <person name="Ramirez L."/>
            <person name="Alfaro M."/>
            <person name="Sun H."/>
            <person name="Tritt A."/>
            <person name="Yoshinaga Y."/>
            <person name="Zwiers L.-H."/>
            <person name="Turgeon B."/>
            <person name="Goodwin S."/>
            <person name="Spatafora J."/>
            <person name="Crous P."/>
            <person name="Grigoriev I."/>
        </authorList>
    </citation>
    <scope>NUCLEOTIDE SEQUENCE</scope>
    <source>
        <strain evidence="2">CBS 123094</strain>
    </source>
</reference>